<accession>A0ABT8AAF6</accession>
<feature type="region of interest" description="Disordered" evidence="1">
    <location>
        <begin position="22"/>
        <end position="86"/>
    </location>
</feature>
<gene>
    <name evidence="5" type="ORF">QWZ14_20365</name>
</gene>
<proteinExistence type="predicted"/>
<evidence type="ECO:0000259" key="4">
    <source>
        <dbReference type="SMART" id="SM00978"/>
    </source>
</evidence>
<evidence type="ECO:0000313" key="5">
    <source>
        <dbReference type="EMBL" id="MDN3566736.1"/>
    </source>
</evidence>
<dbReference type="Gene3D" id="3.10.450.240">
    <property type="match status" value="1"/>
</dbReference>
<dbReference type="SUPFAM" id="SSF54427">
    <property type="entry name" value="NTF2-like"/>
    <property type="match status" value="1"/>
</dbReference>
<evidence type="ECO:0000256" key="2">
    <source>
        <dbReference type="SAM" id="Phobius"/>
    </source>
</evidence>
<dbReference type="PANTHER" id="PTHR41542">
    <property type="entry name" value="BLL5807 PROTEIN"/>
    <property type="match status" value="1"/>
</dbReference>
<dbReference type="Pfam" id="PF04280">
    <property type="entry name" value="Tim44"/>
    <property type="match status" value="1"/>
</dbReference>
<dbReference type="EMBL" id="JAUFPN010000182">
    <property type="protein sequence ID" value="MDN3566736.1"/>
    <property type="molecule type" value="Genomic_DNA"/>
</dbReference>
<keyword evidence="2" id="KW-1133">Transmembrane helix</keyword>
<dbReference type="SMART" id="SM00978">
    <property type="entry name" value="Tim44"/>
    <property type="match status" value="1"/>
</dbReference>
<keyword evidence="6" id="KW-1185">Reference proteome</keyword>
<evidence type="ECO:0000256" key="1">
    <source>
        <dbReference type="SAM" id="MobiDB-lite"/>
    </source>
</evidence>
<dbReference type="Proteomes" id="UP001529369">
    <property type="component" value="Unassembled WGS sequence"/>
</dbReference>
<sequence>MRRPFLLLAAVAMALAPMLADARPGGGSSSGSRGSRTYSAPPATNTAPSAARPMERTMDTQRSATPGGQQAARAGSGQPNPSGSFLTRSPFMAGMMGGLIGVGLGGLLFGNGLFGGFSGFASILGLLLQIGLIVLIVRFAIGWFRRRQEAQQPAMAGMPHGMPGGMARDAMNQGPMQREAMETGRGPLGGGGGAPSSAIQVTPADFTAFEHTLKVVNEAWSRQDESGMRSVATPEMMRYFGDDLADLAKRGLRNETSEVKLEQGDLAEAWREGSRDYATVAMRFSQIDVTRRLSDGVVVEGDPSRRVEATELWTFVRVQGGPWMLSAIQQTR</sequence>
<feature type="domain" description="Tim44-like" evidence="4">
    <location>
        <begin position="188"/>
        <end position="330"/>
    </location>
</feature>
<keyword evidence="3" id="KW-0732">Signal</keyword>
<feature type="transmembrane region" description="Helical" evidence="2">
    <location>
        <begin position="121"/>
        <end position="144"/>
    </location>
</feature>
<feature type="region of interest" description="Disordered" evidence="1">
    <location>
        <begin position="177"/>
        <end position="197"/>
    </location>
</feature>
<feature type="compositionally biased region" description="Low complexity" evidence="1">
    <location>
        <begin position="30"/>
        <end position="52"/>
    </location>
</feature>
<dbReference type="InterPro" id="IPR007379">
    <property type="entry name" value="Tim44-like_dom"/>
</dbReference>
<feature type="chain" id="PRO_5046942081" evidence="3">
    <location>
        <begin position="23"/>
        <end position="332"/>
    </location>
</feature>
<evidence type="ECO:0000313" key="6">
    <source>
        <dbReference type="Proteomes" id="UP001529369"/>
    </source>
</evidence>
<keyword evidence="2" id="KW-0812">Transmembrane</keyword>
<reference evidence="6" key="1">
    <citation type="journal article" date="2019" name="Int. J. Syst. Evol. Microbiol.">
        <title>The Global Catalogue of Microorganisms (GCM) 10K type strain sequencing project: providing services to taxonomists for standard genome sequencing and annotation.</title>
        <authorList>
            <consortium name="The Broad Institute Genomics Platform"/>
            <consortium name="The Broad Institute Genome Sequencing Center for Infectious Disease"/>
            <person name="Wu L."/>
            <person name="Ma J."/>
        </authorList>
    </citation>
    <scope>NUCLEOTIDE SEQUENCE [LARGE SCALE GENOMIC DNA]</scope>
    <source>
        <strain evidence="6">CECT 7131</strain>
    </source>
</reference>
<dbReference type="PANTHER" id="PTHR41542:SF1">
    <property type="entry name" value="BLL5807 PROTEIN"/>
    <property type="match status" value="1"/>
</dbReference>
<feature type="compositionally biased region" description="Low complexity" evidence="1">
    <location>
        <begin position="67"/>
        <end position="78"/>
    </location>
</feature>
<name>A0ABT8AAF6_9PROT</name>
<organism evidence="5 6">
    <name type="scientific">Paeniroseomonas aquatica</name>
    <dbReference type="NCBI Taxonomy" id="373043"/>
    <lineage>
        <taxon>Bacteria</taxon>
        <taxon>Pseudomonadati</taxon>
        <taxon>Pseudomonadota</taxon>
        <taxon>Alphaproteobacteria</taxon>
        <taxon>Acetobacterales</taxon>
        <taxon>Acetobacteraceae</taxon>
        <taxon>Paeniroseomonas</taxon>
    </lineage>
</organism>
<evidence type="ECO:0000256" key="3">
    <source>
        <dbReference type="SAM" id="SignalP"/>
    </source>
</evidence>
<comment type="caution">
    <text evidence="5">The sequence shown here is derived from an EMBL/GenBank/DDBJ whole genome shotgun (WGS) entry which is preliminary data.</text>
</comment>
<keyword evidence="2" id="KW-0472">Membrane</keyword>
<dbReference type="InterPro" id="IPR032710">
    <property type="entry name" value="NTF2-like_dom_sf"/>
</dbReference>
<feature type="transmembrane region" description="Helical" evidence="2">
    <location>
        <begin position="91"/>
        <end position="109"/>
    </location>
</feature>
<protein>
    <submittedName>
        <fullName evidence="5">Tim44 domain-containing protein</fullName>
    </submittedName>
</protein>
<dbReference type="RefSeq" id="WP_290318689.1">
    <property type="nucleotide sequence ID" value="NZ_JAUFPN010000182.1"/>
</dbReference>
<feature type="signal peptide" evidence="3">
    <location>
        <begin position="1"/>
        <end position="22"/>
    </location>
</feature>